<dbReference type="Pfam" id="PF08445">
    <property type="entry name" value="FR47"/>
    <property type="match status" value="2"/>
</dbReference>
<dbReference type="PANTHER" id="PTHR20958">
    <property type="entry name" value="GLYCINE N-ACYLTRANSFERASE-LIKE PROTEIN"/>
    <property type="match status" value="1"/>
</dbReference>
<protein>
    <submittedName>
        <fullName evidence="2">SFRICE_018460</fullName>
    </submittedName>
</protein>
<sequence>MSEEPLQYLPVRWGELQSVFRKDWTRGVSGYAVLDTQRRWLANGMETNLKIYCPYGDMQNGMVAFNEKDSYYEIIIQCPSDDTSKLATALRTTKLIDWKKSVKVPFAPRNVVSLLYEIMDDVKIEVEEVFPYDTHILDTTELYKDVRLPDGVTFKYLTTEHLNLIDSTWPYNYPSSDTYFEFLINLNYGYGLYLNNALISWVLISEAGTLLHLYTVEEHRRKGYAEVLLKMVSNDLLKDGRVVIAYCVPDNYNASKLYIKAGFVPAEDDRLLRSCTGFLRDKNHPMTSPSLGEARGSVKLLLTKNHPVSSPALSRSPGNLLRSTQLRIYWYSNSCTRIMSQEPLQYLPPERWDELQNVFRKDWTRGVSGYTVLDNQRRWMAQGIKYDMRIYCPFGEVQNGMVALNEKHSFYEIIIQCPSDDTSKLATALKSTKLIDWTRAIKVPFAPYHVINMLKEVVQDVNVEIELILPSDTFMLDTTTLFDVSLPDGITFKLLTNEYLDLVDSTWPHRYPTSASYFELLINLKCGYGLYMDRTLLSWVLINESGNLLHLYTAEGHRQKGYAELLLKLVSNVLIKEGRIVNAYCLLDNYSACKLYKKVGFYNSEEIAWVIGGEPSGIHWSQLHDKKIFLVPILCNKLTANN</sequence>
<accession>A0A2H1W314</accession>
<dbReference type="AlphaFoldDB" id="A0A2H1W314"/>
<dbReference type="Gene3D" id="3.40.630.30">
    <property type="match status" value="4"/>
</dbReference>
<dbReference type="GO" id="GO:0016747">
    <property type="term" value="F:acyltransferase activity, transferring groups other than amino-acyl groups"/>
    <property type="evidence" value="ECO:0007669"/>
    <property type="project" value="InterPro"/>
</dbReference>
<feature type="domain" description="N-acetyltransferase" evidence="1">
    <location>
        <begin position="152"/>
        <end position="285"/>
    </location>
</feature>
<dbReference type="PROSITE" id="PS51186">
    <property type="entry name" value="GNAT"/>
    <property type="match status" value="2"/>
</dbReference>
<dbReference type="SUPFAM" id="SSF55729">
    <property type="entry name" value="Acyl-CoA N-acyltransferases (Nat)"/>
    <property type="match status" value="2"/>
</dbReference>
<dbReference type="InterPro" id="IPR013653">
    <property type="entry name" value="GCN5-like_dom"/>
</dbReference>
<dbReference type="EMBL" id="ODYU01005972">
    <property type="protein sequence ID" value="SOQ47413.1"/>
    <property type="molecule type" value="Genomic_DNA"/>
</dbReference>
<dbReference type="PANTHER" id="PTHR20958:SF6">
    <property type="entry name" value="GLYCINE N-ACYLTRANSFERASE-LIKE PROTEIN"/>
    <property type="match status" value="1"/>
</dbReference>
<organism evidence="2">
    <name type="scientific">Spodoptera frugiperda</name>
    <name type="common">Fall armyworm</name>
    <dbReference type="NCBI Taxonomy" id="7108"/>
    <lineage>
        <taxon>Eukaryota</taxon>
        <taxon>Metazoa</taxon>
        <taxon>Ecdysozoa</taxon>
        <taxon>Arthropoda</taxon>
        <taxon>Hexapoda</taxon>
        <taxon>Insecta</taxon>
        <taxon>Pterygota</taxon>
        <taxon>Neoptera</taxon>
        <taxon>Endopterygota</taxon>
        <taxon>Lepidoptera</taxon>
        <taxon>Glossata</taxon>
        <taxon>Ditrysia</taxon>
        <taxon>Noctuoidea</taxon>
        <taxon>Noctuidae</taxon>
        <taxon>Amphipyrinae</taxon>
        <taxon>Spodoptera</taxon>
    </lineage>
</organism>
<evidence type="ECO:0000259" key="1">
    <source>
        <dbReference type="PROSITE" id="PS51186"/>
    </source>
</evidence>
<name>A0A2H1W314_SPOFR</name>
<feature type="domain" description="N-acetyltransferase" evidence="1">
    <location>
        <begin position="490"/>
        <end position="625"/>
    </location>
</feature>
<dbReference type="InterPro" id="IPR016181">
    <property type="entry name" value="Acyl_CoA_acyltransferase"/>
</dbReference>
<dbReference type="InterPro" id="IPR000182">
    <property type="entry name" value="GNAT_dom"/>
</dbReference>
<proteinExistence type="predicted"/>
<reference evidence="2" key="1">
    <citation type="submission" date="2016-07" db="EMBL/GenBank/DDBJ databases">
        <authorList>
            <person name="Bretaudeau A."/>
        </authorList>
    </citation>
    <scope>NUCLEOTIDE SEQUENCE</scope>
    <source>
        <strain evidence="2">Rice</strain>
        <tissue evidence="2">Whole body</tissue>
    </source>
</reference>
<evidence type="ECO:0000313" key="2">
    <source>
        <dbReference type="EMBL" id="SOQ47413.1"/>
    </source>
</evidence>
<dbReference type="InterPro" id="IPR053225">
    <property type="entry name" value="Acyl-CoA_N-acyltransferase"/>
</dbReference>
<gene>
    <name evidence="2" type="ORF">SFRICE_018460</name>
</gene>